<accession>A0ABT0JR06</accession>
<gene>
    <name evidence="1" type="ORF">M1B35_30665</name>
</gene>
<organism evidence="1 2">
    <name type="scientific">Pseudomonas morbosilactucae</name>
    <dbReference type="NCBI Taxonomy" id="2938197"/>
    <lineage>
        <taxon>Bacteria</taxon>
        <taxon>Pseudomonadati</taxon>
        <taxon>Pseudomonadota</taxon>
        <taxon>Gammaproteobacteria</taxon>
        <taxon>Pseudomonadales</taxon>
        <taxon>Pseudomonadaceae</taxon>
        <taxon>Pseudomonas</taxon>
    </lineage>
</organism>
<keyword evidence="2" id="KW-1185">Reference proteome</keyword>
<sequence>KSAGRNRTAVHHPLDAGRALVERCLCRSWLASDDALENAIAGKPAPTRALKLAPTTCRQL</sequence>
<evidence type="ECO:0000313" key="2">
    <source>
        <dbReference type="Proteomes" id="UP001155163"/>
    </source>
</evidence>
<dbReference type="Proteomes" id="UP001155163">
    <property type="component" value="Unassembled WGS sequence"/>
</dbReference>
<name>A0ABT0JR06_9PSED</name>
<proteinExistence type="predicted"/>
<comment type="caution">
    <text evidence="1">The sequence shown here is derived from an EMBL/GenBank/DDBJ whole genome shotgun (WGS) entry which is preliminary data.</text>
</comment>
<feature type="non-terminal residue" evidence="1">
    <location>
        <position position="1"/>
    </location>
</feature>
<evidence type="ECO:0000313" key="1">
    <source>
        <dbReference type="EMBL" id="MCK9818367.1"/>
    </source>
</evidence>
<reference evidence="1 2" key="1">
    <citation type="journal article" date="2022" name="Int. J. Syst. Evol. Microbiol.">
        <title>Pseudomonas aegrilactucae sp. nov. and Pseudomonas morbosilactucae sp. nov., pathogens causing bacterial rot of lettuce in Japan.</title>
        <authorList>
            <person name="Sawada H."/>
            <person name="Fujikawa T."/>
            <person name="Satou M."/>
        </authorList>
    </citation>
    <scope>NUCLEOTIDE SEQUENCE [LARGE SCALE GENOMIC DNA]</scope>
    <source>
        <strain evidence="1 2">MAFF 302046</strain>
    </source>
</reference>
<dbReference type="EMBL" id="JALQCX010000082">
    <property type="protein sequence ID" value="MCK9818367.1"/>
    <property type="molecule type" value="Genomic_DNA"/>
</dbReference>
<protein>
    <submittedName>
        <fullName evidence="1">Uncharacterized protein</fullName>
    </submittedName>
</protein>
<dbReference type="RefSeq" id="WP_268263934.1">
    <property type="nucleotide sequence ID" value="NZ_JALQCX010000082.1"/>
</dbReference>
<reference evidence="1 2" key="2">
    <citation type="journal article" date="2023" name="Plant Pathol.">
        <title>Dismantling and reorganizing Pseudomonas marginalis sensu#lato.</title>
        <authorList>
            <person name="Sawada H."/>
            <person name="Fujikawa T."/>
            <person name="Satou M."/>
        </authorList>
    </citation>
    <scope>NUCLEOTIDE SEQUENCE [LARGE SCALE GENOMIC DNA]</scope>
    <source>
        <strain evidence="1 2">MAFF 302046</strain>
    </source>
</reference>